<accession>A0A699L5W8</accession>
<proteinExistence type="predicted"/>
<feature type="region of interest" description="Disordered" evidence="1">
    <location>
        <begin position="1"/>
        <end position="82"/>
    </location>
</feature>
<feature type="compositionally biased region" description="Acidic residues" evidence="1">
    <location>
        <begin position="21"/>
        <end position="32"/>
    </location>
</feature>
<organism evidence="2">
    <name type="scientific">Tanacetum cinerariifolium</name>
    <name type="common">Dalmatian daisy</name>
    <name type="synonym">Chrysanthemum cinerariifolium</name>
    <dbReference type="NCBI Taxonomy" id="118510"/>
    <lineage>
        <taxon>Eukaryota</taxon>
        <taxon>Viridiplantae</taxon>
        <taxon>Streptophyta</taxon>
        <taxon>Embryophyta</taxon>
        <taxon>Tracheophyta</taxon>
        <taxon>Spermatophyta</taxon>
        <taxon>Magnoliopsida</taxon>
        <taxon>eudicotyledons</taxon>
        <taxon>Gunneridae</taxon>
        <taxon>Pentapetalae</taxon>
        <taxon>asterids</taxon>
        <taxon>campanulids</taxon>
        <taxon>Asterales</taxon>
        <taxon>Asteraceae</taxon>
        <taxon>Asteroideae</taxon>
        <taxon>Anthemideae</taxon>
        <taxon>Anthemidinae</taxon>
        <taxon>Tanacetum</taxon>
    </lineage>
</organism>
<evidence type="ECO:0000256" key="1">
    <source>
        <dbReference type="SAM" id="MobiDB-lite"/>
    </source>
</evidence>
<feature type="compositionally biased region" description="Acidic residues" evidence="1">
    <location>
        <begin position="47"/>
        <end position="62"/>
    </location>
</feature>
<sequence>MKDQPLPADASPITLLPGDVVDSDPEKEENDPKEDPAYYPADRRDNDDDESSNDDDDDDDDSKQDPPWGPFHPSLDRSQQHSSVIGLWVRRQQVEVDPPLVPLAPH</sequence>
<name>A0A699L5W8_TANCI</name>
<reference evidence="2" key="1">
    <citation type="journal article" date="2019" name="Sci. Rep.">
        <title>Draft genome of Tanacetum cinerariifolium, the natural source of mosquito coil.</title>
        <authorList>
            <person name="Yamashiro T."/>
            <person name="Shiraishi A."/>
            <person name="Satake H."/>
            <person name="Nakayama K."/>
        </authorList>
    </citation>
    <scope>NUCLEOTIDE SEQUENCE</scope>
</reference>
<comment type="caution">
    <text evidence="2">The sequence shown here is derived from an EMBL/GenBank/DDBJ whole genome shotgun (WGS) entry which is preliminary data.</text>
</comment>
<evidence type="ECO:0000313" key="2">
    <source>
        <dbReference type="EMBL" id="GFB26980.1"/>
    </source>
</evidence>
<feature type="compositionally biased region" description="Basic and acidic residues" evidence="1">
    <location>
        <begin position="33"/>
        <end position="46"/>
    </location>
</feature>
<dbReference type="AlphaFoldDB" id="A0A699L5W8"/>
<gene>
    <name evidence="2" type="ORF">Tci_698951</name>
</gene>
<dbReference type="EMBL" id="BKCJ010589670">
    <property type="protein sequence ID" value="GFB26980.1"/>
    <property type="molecule type" value="Genomic_DNA"/>
</dbReference>
<protein>
    <submittedName>
        <fullName evidence="2">Uncharacterized protein</fullName>
    </submittedName>
</protein>